<dbReference type="GO" id="GO:0006952">
    <property type="term" value="P:defense response"/>
    <property type="evidence" value="ECO:0007669"/>
    <property type="project" value="UniProtKB-KW"/>
</dbReference>
<feature type="domain" description="PNPLA" evidence="9">
    <location>
        <begin position="30"/>
        <end position="251"/>
    </location>
</feature>
<evidence type="ECO:0000256" key="5">
    <source>
        <dbReference type="ARBA" id="ARBA00023098"/>
    </source>
</evidence>
<sequence>MASHDRSNARINATRNANPPPSAGKMVTVLSIDGGGIKGIIPGTMLAFLESKLQVLDGPDVRLVDYFDIVAGTSTGGLVATMLTAPNNDNRPLYAAKDINDFYVEQAPLIFPQNELLLDCMYAKRSPQRKIISLYCSINRISTTGPKYDGKYLKTLLQNMLGNSSIDQYLTNVIIPAFDVKYIQPTIFTNLEANFDVSRNTKLSDICLGTSAAPTYLPGHYFETKDSNGDIQTFNLVDGGVAASNPTLLAMSLVTEEIMGQNPDFSHIKPMDCTRILIISLGTGSAKWEARYSANMVSEWSTNDWLFSNGTTPLIDFYSNASADMVDIHTSVLFQSNNAKANYLRIQIDTLTGDAATLDLATKENLQNLVKIGKDLLKAPVSRINLLTGKYEACRGEGTNEEALAHFANLLSDERKLRRSNVNAH</sequence>
<proteinExistence type="inferred from homology"/>
<dbReference type="OrthoDB" id="1658288at2759"/>
<evidence type="ECO:0000256" key="2">
    <source>
        <dbReference type="ARBA" id="ARBA00022801"/>
    </source>
</evidence>
<evidence type="ECO:0000256" key="8">
    <source>
        <dbReference type="SAM" id="MobiDB-lite"/>
    </source>
</evidence>
<comment type="function">
    <text evidence="7">Lipolytic acyl hydrolase (LAH).</text>
</comment>
<dbReference type="AlphaFoldDB" id="A0A835MA68"/>
<accession>A0A835MA68</accession>
<dbReference type="GO" id="GO:0004620">
    <property type="term" value="F:phospholipase activity"/>
    <property type="evidence" value="ECO:0007669"/>
    <property type="project" value="TreeGrafter"/>
</dbReference>
<comment type="domain">
    <text evidence="7">The nitrogen atoms of the two glycine residues in the GGXR motif define the oxyanion hole, and stabilize the oxyanion that forms during the nucleophilic attack by the catalytic serine during substrate cleavage.</text>
</comment>
<keyword evidence="11" id="KW-1185">Reference proteome</keyword>
<evidence type="ECO:0000313" key="11">
    <source>
        <dbReference type="Proteomes" id="UP000631114"/>
    </source>
</evidence>
<evidence type="ECO:0000256" key="1">
    <source>
        <dbReference type="ARBA" id="ARBA00010240"/>
    </source>
</evidence>
<dbReference type="SUPFAM" id="SSF52151">
    <property type="entry name" value="FabD/lysophospholipase-like"/>
    <property type="match status" value="1"/>
</dbReference>
<evidence type="ECO:0000256" key="6">
    <source>
        <dbReference type="PROSITE-ProRule" id="PRU01161"/>
    </source>
</evidence>
<keyword evidence="2 6" id="KW-0378">Hydrolase</keyword>
<dbReference type="PANTHER" id="PTHR32176">
    <property type="entry name" value="XYLOSE ISOMERASE"/>
    <property type="match status" value="1"/>
</dbReference>
<dbReference type="PANTHER" id="PTHR32176:SF99">
    <property type="entry name" value="PATATIN"/>
    <property type="match status" value="1"/>
</dbReference>
<evidence type="ECO:0000256" key="7">
    <source>
        <dbReference type="RuleBase" id="RU361262"/>
    </source>
</evidence>
<dbReference type="PROSITE" id="PS51635">
    <property type="entry name" value="PNPLA"/>
    <property type="match status" value="1"/>
</dbReference>
<protein>
    <recommendedName>
        <fullName evidence="7">Patatin</fullName>
        <ecNumber evidence="7">3.1.1.-</ecNumber>
    </recommendedName>
</protein>
<dbReference type="GO" id="GO:0047372">
    <property type="term" value="F:monoacylglycerol lipase activity"/>
    <property type="evidence" value="ECO:0007669"/>
    <property type="project" value="TreeGrafter"/>
</dbReference>
<evidence type="ECO:0000256" key="4">
    <source>
        <dbReference type="ARBA" id="ARBA00022963"/>
    </source>
</evidence>
<dbReference type="Proteomes" id="UP000631114">
    <property type="component" value="Unassembled WGS sequence"/>
</dbReference>
<dbReference type="InterPro" id="IPR016035">
    <property type="entry name" value="Acyl_Trfase/lysoPLipase"/>
</dbReference>
<comment type="caution">
    <text evidence="10">The sequence shown here is derived from an EMBL/GenBank/DDBJ whole genome shotgun (WGS) entry which is preliminary data.</text>
</comment>
<feature type="region of interest" description="Disordered" evidence="8">
    <location>
        <begin position="1"/>
        <end position="24"/>
    </location>
</feature>
<organism evidence="10 11">
    <name type="scientific">Coptis chinensis</name>
    <dbReference type="NCBI Taxonomy" id="261450"/>
    <lineage>
        <taxon>Eukaryota</taxon>
        <taxon>Viridiplantae</taxon>
        <taxon>Streptophyta</taxon>
        <taxon>Embryophyta</taxon>
        <taxon>Tracheophyta</taxon>
        <taxon>Spermatophyta</taxon>
        <taxon>Magnoliopsida</taxon>
        <taxon>Ranunculales</taxon>
        <taxon>Ranunculaceae</taxon>
        <taxon>Coptidoideae</taxon>
        <taxon>Coptis</taxon>
    </lineage>
</organism>
<feature type="short sequence motif" description="DGA/G" evidence="6">
    <location>
        <begin position="238"/>
        <end position="240"/>
    </location>
</feature>
<feature type="active site" description="Proton acceptor" evidence="6">
    <location>
        <position position="238"/>
    </location>
</feature>
<comment type="similarity">
    <text evidence="1 7">Belongs to the patatin family.</text>
</comment>
<keyword evidence="5 6" id="KW-0443">Lipid metabolism</keyword>
<dbReference type="InterPro" id="IPR002641">
    <property type="entry name" value="PNPLA_dom"/>
</dbReference>
<dbReference type="GO" id="GO:0016042">
    <property type="term" value="P:lipid catabolic process"/>
    <property type="evidence" value="ECO:0007669"/>
    <property type="project" value="UniProtKB-UniRule"/>
</dbReference>
<dbReference type="Gene3D" id="3.40.1090.10">
    <property type="entry name" value="Cytosolic phospholipase A2 catalytic domain"/>
    <property type="match status" value="1"/>
</dbReference>
<evidence type="ECO:0000313" key="10">
    <source>
        <dbReference type="EMBL" id="KAF9616346.1"/>
    </source>
</evidence>
<keyword evidence="3" id="KW-0611">Plant defense</keyword>
<dbReference type="EC" id="3.1.1.-" evidence="7"/>
<dbReference type="Pfam" id="PF01734">
    <property type="entry name" value="Patatin"/>
    <property type="match status" value="1"/>
</dbReference>
<dbReference type="FunFam" id="3.40.1090.10:FF:000005">
    <property type="entry name" value="Patatin"/>
    <property type="match status" value="1"/>
</dbReference>
<feature type="active site" description="Nucleophile" evidence="6">
    <location>
        <position position="74"/>
    </location>
</feature>
<evidence type="ECO:0000259" key="9">
    <source>
        <dbReference type="PROSITE" id="PS51635"/>
    </source>
</evidence>
<keyword evidence="4 6" id="KW-0442">Lipid degradation</keyword>
<evidence type="ECO:0000256" key="3">
    <source>
        <dbReference type="ARBA" id="ARBA00022821"/>
    </source>
</evidence>
<feature type="short sequence motif" description="GXSXG" evidence="6">
    <location>
        <begin position="72"/>
        <end position="76"/>
    </location>
</feature>
<reference evidence="10 11" key="1">
    <citation type="submission" date="2020-10" db="EMBL/GenBank/DDBJ databases">
        <title>The Coptis chinensis genome and diversification of protoberbering-type alkaloids.</title>
        <authorList>
            <person name="Wang B."/>
            <person name="Shu S."/>
            <person name="Song C."/>
            <person name="Liu Y."/>
        </authorList>
    </citation>
    <scope>NUCLEOTIDE SEQUENCE [LARGE SCALE GENOMIC DNA]</scope>
    <source>
        <strain evidence="10">HL-2020</strain>
        <tissue evidence="10">Leaf</tissue>
    </source>
</reference>
<feature type="short sequence motif" description="GXGXXG" evidence="6">
    <location>
        <begin position="34"/>
        <end position="39"/>
    </location>
</feature>
<name>A0A835MA68_9MAGN</name>
<gene>
    <name evidence="10" type="ORF">IFM89_029600</name>
</gene>
<dbReference type="EMBL" id="JADFTS010000003">
    <property type="protein sequence ID" value="KAF9616346.1"/>
    <property type="molecule type" value="Genomic_DNA"/>
</dbReference>